<keyword evidence="5 7" id="KW-0472">Membrane</keyword>
<dbReference type="InterPro" id="IPR050545">
    <property type="entry name" value="Mycobact_MmpL"/>
</dbReference>
<dbReference type="AlphaFoldDB" id="A0A7K1LFQ3"/>
<dbReference type="PANTHER" id="PTHR33406">
    <property type="entry name" value="MEMBRANE PROTEIN MJ1562-RELATED"/>
    <property type="match status" value="1"/>
</dbReference>
<dbReference type="InterPro" id="IPR000731">
    <property type="entry name" value="SSD"/>
</dbReference>
<name>A0A7K1LFQ3_9MICC</name>
<proteinExistence type="predicted"/>
<feature type="transmembrane region" description="Helical" evidence="7">
    <location>
        <begin position="254"/>
        <end position="277"/>
    </location>
</feature>
<organism evidence="9 10">
    <name type="scientific">Rothia koreensis</name>
    <dbReference type="NCBI Taxonomy" id="592378"/>
    <lineage>
        <taxon>Bacteria</taxon>
        <taxon>Bacillati</taxon>
        <taxon>Actinomycetota</taxon>
        <taxon>Actinomycetes</taxon>
        <taxon>Micrococcales</taxon>
        <taxon>Micrococcaceae</taxon>
        <taxon>Rothia</taxon>
    </lineage>
</organism>
<dbReference type="GO" id="GO:0005886">
    <property type="term" value="C:plasma membrane"/>
    <property type="evidence" value="ECO:0007669"/>
    <property type="project" value="UniProtKB-SubCell"/>
</dbReference>
<dbReference type="PANTHER" id="PTHR33406:SF13">
    <property type="entry name" value="MEMBRANE PROTEIN YDFJ"/>
    <property type="match status" value="1"/>
</dbReference>
<dbReference type="RefSeq" id="WP_129314001.1">
    <property type="nucleotide sequence ID" value="NZ_NOIQ01000001.1"/>
</dbReference>
<feature type="transmembrane region" description="Helical" evidence="7">
    <location>
        <begin position="410"/>
        <end position="430"/>
    </location>
</feature>
<reference evidence="9 10" key="1">
    <citation type="submission" date="2019-12" db="EMBL/GenBank/DDBJ databases">
        <authorList>
            <person name="Li J."/>
            <person name="Shi Y."/>
            <person name="Xu G."/>
            <person name="Xiao D."/>
            <person name="Ran X."/>
        </authorList>
    </citation>
    <scope>NUCLEOTIDE SEQUENCE [LARGE SCALE GENOMIC DNA]</scope>
    <source>
        <strain evidence="9 10">JCM 15915</strain>
    </source>
</reference>
<keyword evidence="6" id="KW-0175">Coiled coil</keyword>
<feature type="transmembrane region" description="Helical" evidence="7">
    <location>
        <begin position="227"/>
        <end position="247"/>
    </location>
</feature>
<accession>A0A7K1LFQ3</accession>
<feature type="transmembrane region" description="Helical" evidence="7">
    <location>
        <begin position="684"/>
        <end position="705"/>
    </location>
</feature>
<feature type="transmembrane region" description="Helical" evidence="7">
    <location>
        <begin position="573"/>
        <end position="592"/>
    </location>
</feature>
<keyword evidence="10" id="KW-1185">Reference proteome</keyword>
<evidence type="ECO:0000313" key="9">
    <source>
        <dbReference type="EMBL" id="MUN53893.1"/>
    </source>
</evidence>
<sequence length="788" mass="82990">MASLLFRLGQFSARRRWLVIIAWLVILGASAVTFTAFSGAVSSAFSIPGTQTDKVQAELKEKFPAAQGGTGTIVFATDDGTEFSDQQREEVGAFLSDLSDIPEVKGTVDGFDTQQELDLQRQQIDDGRAQLEAARAQIAPGQAAQQEELDRQAAELEQAAALLELSEDARFVSESGSAAIGTVTFTKNTDEVPEETKTTIADRAEHAAIDGVHVYVSDNLAQSSPSLIGPGEIAGILVAAIVLFLILRTLLGITLPLLSAFLGVGVASLAALSFSGIVEFTTFTPILGMMLGLAVGIDYSLFIINRHRTQLKRGMGLIQSIGLANGTSGNAVVFAGATVIIALLALNVTGIPLLGLMGTVGAVAVVVAIAIATSFTPALLSIVGFRILSRSERGTIGHPATQGVPHTPMPTWRAITTVIVGVIALGVMAIPASQMRLGLPTGSAEAPDSTQYLAYSTISDEFGAGQNGPLLVVANLPEPITDDEVTSSSVEIGQALSRHSDVAAVLPVGTSADRDIIAFQVTPRSGPDSPATERLVTDLREQTITTGDGDATLGVAGNASANIDITQKIATVLPIYLAVVIGLSLLILILAFRSVLVPIIATVGFVLSLLATLGSLTAIYQFGWLGELFGVHNPGPIISFLPIILIGILFGLAMDYQLFLVTGMHEAHARGASARVAVQRGVHAGRAVVIAAAAIMISVFAGFIFSDTSTVRLIGFGLSFGVLLDAFVVRMLLIPAVMHLLGERAWWFPKWLDRLTPNVDMEGRALESHVEHHVRSRASQERLTYTKA</sequence>
<evidence type="ECO:0000256" key="4">
    <source>
        <dbReference type="ARBA" id="ARBA00022989"/>
    </source>
</evidence>
<dbReference type="PROSITE" id="PS50156">
    <property type="entry name" value="SSD"/>
    <property type="match status" value="1"/>
</dbReference>
<feature type="coiled-coil region" evidence="6">
    <location>
        <begin position="117"/>
        <end position="169"/>
    </location>
</feature>
<dbReference type="Proteomes" id="UP000462152">
    <property type="component" value="Unassembled WGS sequence"/>
</dbReference>
<evidence type="ECO:0000256" key="1">
    <source>
        <dbReference type="ARBA" id="ARBA00004651"/>
    </source>
</evidence>
<dbReference type="Gene3D" id="1.20.1640.10">
    <property type="entry name" value="Multidrug efflux transporter AcrB transmembrane domain"/>
    <property type="match status" value="2"/>
</dbReference>
<dbReference type="EMBL" id="WOGT01000001">
    <property type="protein sequence ID" value="MUN53893.1"/>
    <property type="molecule type" value="Genomic_DNA"/>
</dbReference>
<feature type="transmembrane region" description="Helical" evidence="7">
    <location>
        <begin position="599"/>
        <end position="620"/>
    </location>
</feature>
<feature type="transmembrane region" description="Helical" evidence="7">
    <location>
        <begin position="640"/>
        <end position="663"/>
    </location>
</feature>
<evidence type="ECO:0000256" key="6">
    <source>
        <dbReference type="SAM" id="Coils"/>
    </source>
</evidence>
<feature type="transmembrane region" description="Helical" evidence="7">
    <location>
        <begin position="360"/>
        <end position="389"/>
    </location>
</feature>
<comment type="caution">
    <text evidence="9">The sequence shown here is derived from an EMBL/GenBank/DDBJ whole genome shotgun (WGS) entry which is preliminary data.</text>
</comment>
<protein>
    <submittedName>
        <fullName evidence="9">MMPL family transporter</fullName>
    </submittedName>
</protein>
<dbReference type="OrthoDB" id="7051771at2"/>
<evidence type="ECO:0000313" key="10">
    <source>
        <dbReference type="Proteomes" id="UP000462152"/>
    </source>
</evidence>
<dbReference type="Pfam" id="PF03176">
    <property type="entry name" value="MMPL"/>
    <property type="match status" value="2"/>
</dbReference>
<feature type="transmembrane region" description="Helical" evidence="7">
    <location>
        <begin position="331"/>
        <end position="354"/>
    </location>
</feature>
<evidence type="ECO:0000256" key="3">
    <source>
        <dbReference type="ARBA" id="ARBA00022692"/>
    </source>
</evidence>
<dbReference type="SUPFAM" id="SSF82866">
    <property type="entry name" value="Multidrug efflux transporter AcrB transmembrane domain"/>
    <property type="match status" value="2"/>
</dbReference>
<feature type="domain" description="SSD" evidence="8">
    <location>
        <begin position="250"/>
        <end position="382"/>
    </location>
</feature>
<evidence type="ECO:0000256" key="5">
    <source>
        <dbReference type="ARBA" id="ARBA00023136"/>
    </source>
</evidence>
<feature type="transmembrane region" description="Helical" evidence="7">
    <location>
        <begin position="283"/>
        <end position="304"/>
    </location>
</feature>
<evidence type="ECO:0000256" key="2">
    <source>
        <dbReference type="ARBA" id="ARBA00022475"/>
    </source>
</evidence>
<gene>
    <name evidence="9" type="ORF">GMA10_01395</name>
</gene>
<dbReference type="InterPro" id="IPR004869">
    <property type="entry name" value="MMPL_dom"/>
</dbReference>
<keyword evidence="4 7" id="KW-1133">Transmembrane helix</keyword>
<evidence type="ECO:0000256" key="7">
    <source>
        <dbReference type="SAM" id="Phobius"/>
    </source>
</evidence>
<evidence type="ECO:0000259" key="8">
    <source>
        <dbReference type="PROSITE" id="PS50156"/>
    </source>
</evidence>
<keyword evidence="3 7" id="KW-0812">Transmembrane</keyword>
<keyword evidence="2" id="KW-1003">Cell membrane</keyword>
<comment type="subcellular location">
    <subcellularLocation>
        <location evidence="1">Cell membrane</location>
        <topology evidence="1">Multi-pass membrane protein</topology>
    </subcellularLocation>
</comment>
<feature type="transmembrane region" description="Helical" evidence="7">
    <location>
        <begin position="711"/>
        <end position="733"/>
    </location>
</feature>